<comment type="caution">
    <text evidence="2">The sequence shown here is derived from an EMBL/GenBank/DDBJ whole genome shotgun (WGS) entry which is preliminary data.</text>
</comment>
<reference evidence="2" key="1">
    <citation type="submission" date="2021-09" db="EMBL/GenBank/DDBJ databases">
        <title>The genome of Mauremys mutica provides insights into the evolution of semi-aquatic lifestyle.</title>
        <authorList>
            <person name="Gong S."/>
            <person name="Gao Y."/>
        </authorList>
    </citation>
    <scope>NUCLEOTIDE SEQUENCE</scope>
    <source>
        <strain evidence="2">MM-2020</strain>
        <tissue evidence="2">Muscle</tissue>
    </source>
</reference>
<proteinExistence type="predicted"/>
<accession>A0A9D3X2R4</accession>
<name>A0A9D3X2R4_9SAUR</name>
<evidence type="ECO:0000313" key="3">
    <source>
        <dbReference type="Proteomes" id="UP000827986"/>
    </source>
</evidence>
<protein>
    <submittedName>
        <fullName evidence="2">Uncharacterized protein</fullName>
    </submittedName>
</protein>
<sequence length="153" mass="16496">MLGKLYEDLPPSWGNGFNASLPTWEKWINMGLAPNGQCFQVSPFCAGGRVSSPHQPDTRCINTSHFQGGGVSRLPHNHKKVVSRIPYPKGIEKAVSGPPMSLQSRRGAAHSQGKVGADPRSAQGRSLCYPLESDSQRRGNMGVEQRRGAGGTE</sequence>
<organism evidence="2 3">
    <name type="scientific">Mauremys mutica</name>
    <name type="common">yellowpond turtle</name>
    <dbReference type="NCBI Taxonomy" id="74926"/>
    <lineage>
        <taxon>Eukaryota</taxon>
        <taxon>Metazoa</taxon>
        <taxon>Chordata</taxon>
        <taxon>Craniata</taxon>
        <taxon>Vertebrata</taxon>
        <taxon>Euteleostomi</taxon>
        <taxon>Archelosauria</taxon>
        <taxon>Testudinata</taxon>
        <taxon>Testudines</taxon>
        <taxon>Cryptodira</taxon>
        <taxon>Durocryptodira</taxon>
        <taxon>Testudinoidea</taxon>
        <taxon>Geoemydidae</taxon>
        <taxon>Geoemydinae</taxon>
        <taxon>Mauremys</taxon>
    </lineage>
</organism>
<dbReference type="AlphaFoldDB" id="A0A9D3X2R4"/>
<feature type="region of interest" description="Disordered" evidence="1">
    <location>
        <begin position="85"/>
        <end position="153"/>
    </location>
</feature>
<evidence type="ECO:0000313" key="2">
    <source>
        <dbReference type="EMBL" id="KAH1171848.1"/>
    </source>
</evidence>
<gene>
    <name evidence="2" type="ORF">KIL84_007466</name>
</gene>
<keyword evidence="3" id="KW-1185">Reference proteome</keyword>
<dbReference type="EMBL" id="JAHDVG010000483">
    <property type="protein sequence ID" value="KAH1171848.1"/>
    <property type="molecule type" value="Genomic_DNA"/>
</dbReference>
<dbReference type="Proteomes" id="UP000827986">
    <property type="component" value="Unassembled WGS sequence"/>
</dbReference>
<evidence type="ECO:0000256" key="1">
    <source>
        <dbReference type="SAM" id="MobiDB-lite"/>
    </source>
</evidence>